<evidence type="ECO:0000313" key="2">
    <source>
        <dbReference type="EMBL" id="GAA5803854.1"/>
    </source>
</evidence>
<organism evidence="2 3">
    <name type="scientific">Helicostylum pulchrum</name>
    <dbReference type="NCBI Taxonomy" id="562976"/>
    <lineage>
        <taxon>Eukaryota</taxon>
        <taxon>Fungi</taxon>
        <taxon>Fungi incertae sedis</taxon>
        <taxon>Mucoromycota</taxon>
        <taxon>Mucoromycotina</taxon>
        <taxon>Mucoromycetes</taxon>
        <taxon>Mucorales</taxon>
        <taxon>Mucorineae</taxon>
        <taxon>Mucoraceae</taxon>
        <taxon>Helicostylum</taxon>
    </lineage>
</organism>
<dbReference type="Gene3D" id="1.10.10.60">
    <property type="entry name" value="Homeodomain-like"/>
    <property type="match status" value="1"/>
</dbReference>
<reference evidence="2 3" key="1">
    <citation type="submission" date="2024-04" db="EMBL/GenBank/DDBJ databases">
        <title>genome sequences of Mucor flavus KT1a and Helicostylum pulchrum KT1b strains isolation_sourced from the surface of a dry-aged beef.</title>
        <authorList>
            <person name="Toyotome T."/>
            <person name="Hosono M."/>
            <person name="Torimaru M."/>
            <person name="Fukuda K."/>
            <person name="Mikami N."/>
        </authorList>
    </citation>
    <scope>NUCLEOTIDE SEQUENCE [LARGE SCALE GENOMIC DNA]</scope>
    <source>
        <strain evidence="2 3">KT1b</strain>
    </source>
</reference>
<dbReference type="InterPro" id="IPR006120">
    <property type="entry name" value="Resolvase_HTH_dom"/>
</dbReference>
<gene>
    <name evidence="2" type="ORF">HPULCUR_009339</name>
</gene>
<keyword evidence="3" id="KW-1185">Reference proteome</keyword>
<protein>
    <recommendedName>
        <fullName evidence="1">Resolvase HTH domain-containing protein</fullName>
    </recommendedName>
</protein>
<proteinExistence type="predicted"/>
<evidence type="ECO:0000313" key="3">
    <source>
        <dbReference type="Proteomes" id="UP001476247"/>
    </source>
</evidence>
<name>A0ABP9YA75_9FUNG</name>
<dbReference type="Pfam" id="PF02796">
    <property type="entry name" value="HTH_7"/>
    <property type="match status" value="1"/>
</dbReference>
<sequence length="80" mass="8619">MPKITGEQRNQIISLLKSGSTVRKVAKTVGVSLGTVSQFGKTSCGDRKLDKGGRPALLSEADKRYCVRQVTKGRVDNAVK</sequence>
<feature type="domain" description="Resolvase HTH" evidence="1">
    <location>
        <begin position="2"/>
        <end position="36"/>
    </location>
</feature>
<comment type="caution">
    <text evidence="2">The sequence shown here is derived from an EMBL/GenBank/DDBJ whole genome shotgun (WGS) entry which is preliminary data.</text>
</comment>
<dbReference type="InterPro" id="IPR009057">
    <property type="entry name" value="Homeodomain-like_sf"/>
</dbReference>
<accession>A0ABP9YA75</accession>
<feature type="non-terminal residue" evidence="2">
    <location>
        <position position="80"/>
    </location>
</feature>
<dbReference type="SUPFAM" id="SSF46689">
    <property type="entry name" value="Homeodomain-like"/>
    <property type="match status" value="1"/>
</dbReference>
<dbReference type="Proteomes" id="UP001476247">
    <property type="component" value="Unassembled WGS sequence"/>
</dbReference>
<evidence type="ECO:0000259" key="1">
    <source>
        <dbReference type="Pfam" id="PF02796"/>
    </source>
</evidence>
<dbReference type="EMBL" id="BAABUJ010000030">
    <property type="protein sequence ID" value="GAA5803854.1"/>
    <property type="molecule type" value="Genomic_DNA"/>
</dbReference>